<dbReference type="InterPro" id="IPR047109">
    <property type="entry name" value="CAD-like"/>
</dbReference>
<keyword evidence="3" id="KW-0560">Oxidoreductase</keyword>
<name>A0A2V4TVM8_9BURK</name>
<sequence length="111" mass="11922">MTIVHAYAASEPKGRLVPYEYELGPLGSGEIDIRVESCGICHSDLSMLDNEWGMSSYPVVPSHEVVGIVAAVGSNVANVAIGQRVGPRLVQLKLYALQAMLQRLSQSVRIG</sequence>
<dbReference type="SUPFAM" id="SSF50129">
    <property type="entry name" value="GroES-like"/>
    <property type="match status" value="1"/>
</dbReference>
<organism evidence="5 6">
    <name type="scientific">Paraburkholderia silvatlantica</name>
    <dbReference type="NCBI Taxonomy" id="321895"/>
    <lineage>
        <taxon>Bacteria</taxon>
        <taxon>Pseudomonadati</taxon>
        <taxon>Pseudomonadota</taxon>
        <taxon>Betaproteobacteria</taxon>
        <taxon>Burkholderiales</taxon>
        <taxon>Burkholderiaceae</taxon>
        <taxon>Paraburkholderia</taxon>
    </lineage>
</organism>
<keyword evidence="2" id="KW-0862">Zinc</keyword>
<comment type="caution">
    <text evidence="5">The sequence shown here is derived from an EMBL/GenBank/DDBJ whole genome shotgun (WGS) entry which is preliminary data.</text>
</comment>
<reference evidence="5 6" key="1">
    <citation type="submission" date="2018-06" db="EMBL/GenBank/DDBJ databases">
        <title>Genomic Encyclopedia of Type Strains, Phase IV (KMG-V): Genome sequencing to study the core and pangenomes of soil and plant-associated prokaryotes.</title>
        <authorList>
            <person name="Whitman W."/>
        </authorList>
    </citation>
    <scope>NUCLEOTIDE SEQUENCE [LARGE SCALE GENOMIC DNA]</scope>
    <source>
        <strain evidence="5 6">SRCL-318</strain>
    </source>
</reference>
<dbReference type="Pfam" id="PF08240">
    <property type="entry name" value="ADH_N"/>
    <property type="match status" value="1"/>
</dbReference>
<keyword evidence="1" id="KW-0479">Metal-binding</keyword>
<evidence type="ECO:0000313" key="6">
    <source>
        <dbReference type="Proteomes" id="UP000247772"/>
    </source>
</evidence>
<dbReference type="InterPro" id="IPR013154">
    <property type="entry name" value="ADH-like_N"/>
</dbReference>
<protein>
    <submittedName>
        <fullName evidence="5">Alcohol dehydrogenase-like protein</fullName>
    </submittedName>
</protein>
<evidence type="ECO:0000259" key="4">
    <source>
        <dbReference type="Pfam" id="PF08240"/>
    </source>
</evidence>
<accession>A0A2V4TVM8</accession>
<dbReference type="Gene3D" id="3.90.180.10">
    <property type="entry name" value="Medium-chain alcohol dehydrogenases, catalytic domain"/>
    <property type="match status" value="1"/>
</dbReference>
<evidence type="ECO:0000313" key="5">
    <source>
        <dbReference type="EMBL" id="PYE25438.1"/>
    </source>
</evidence>
<dbReference type="Proteomes" id="UP000247772">
    <property type="component" value="Unassembled WGS sequence"/>
</dbReference>
<evidence type="ECO:0000256" key="3">
    <source>
        <dbReference type="ARBA" id="ARBA00023002"/>
    </source>
</evidence>
<evidence type="ECO:0000256" key="2">
    <source>
        <dbReference type="ARBA" id="ARBA00022833"/>
    </source>
</evidence>
<dbReference type="AlphaFoldDB" id="A0A2V4TVM8"/>
<dbReference type="InterPro" id="IPR011032">
    <property type="entry name" value="GroES-like_sf"/>
</dbReference>
<gene>
    <name evidence="5" type="ORF">C7410_10415</name>
</gene>
<feature type="domain" description="Alcohol dehydrogenase-like N-terminal" evidence="4">
    <location>
        <begin position="27"/>
        <end position="86"/>
    </location>
</feature>
<evidence type="ECO:0000256" key="1">
    <source>
        <dbReference type="ARBA" id="ARBA00022723"/>
    </source>
</evidence>
<dbReference type="RefSeq" id="WP_220039338.1">
    <property type="nucleotide sequence ID" value="NZ_QJSQ01000004.1"/>
</dbReference>
<dbReference type="PANTHER" id="PTHR42683">
    <property type="entry name" value="ALDEHYDE REDUCTASE"/>
    <property type="match status" value="1"/>
</dbReference>
<proteinExistence type="predicted"/>
<dbReference type="GO" id="GO:0046872">
    <property type="term" value="F:metal ion binding"/>
    <property type="evidence" value="ECO:0007669"/>
    <property type="project" value="UniProtKB-KW"/>
</dbReference>
<dbReference type="GO" id="GO:0016616">
    <property type="term" value="F:oxidoreductase activity, acting on the CH-OH group of donors, NAD or NADP as acceptor"/>
    <property type="evidence" value="ECO:0007669"/>
    <property type="project" value="InterPro"/>
</dbReference>
<dbReference type="EMBL" id="QJSQ01000004">
    <property type="protein sequence ID" value="PYE25438.1"/>
    <property type="molecule type" value="Genomic_DNA"/>
</dbReference>